<dbReference type="EMBL" id="RSCD01000033">
    <property type="protein sequence ID" value="RSH80766.1"/>
    <property type="molecule type" value="Genomic_DNA"/>
</dbReference>
<feature type="transmembrane region" description="Helical" evidence="9">
    <location>
        <begin position="399"/>
        <end position="420"/>
    </location>
</feature>
<dbReference type="STRING" id="1890683.A0A427XPK4"/>
<evidence type="ECO:0000313" key="11">
    <source>
        <dbReference type="EMBL" id="RSH80766.1"/>
    </source>
</evidence>
<protein>
    <recommendedName>
        <fullName evidence="10">Sodium/calcium exchanger membrane region domain-containing protein</fullName>
    </recommendedName>
</protein>
<reference evidence="11 12" key="1">
    <citation type="submission" date="2018-11" db="EMBL/GenBank/DDBJ databases">
        <title>Genome sequence of Saitozyma podzolica DSM 27192.</title>
        <authorList>
            <person name="Aliyu H."/>
            <person name="Gorte O."/>
            <person name="Ochsenreither K."/>
        </authorList>
    </citation>
    <scope>NUCLEOTIDE SEQUENCE [LARGE SCALE GENOMIC DNA]</scope>
    <source>
        <strain evidence="11 12">DSM 27192</strain>
    </source>
</reference>
<dbReference type="Proteomes" id="UP000279259">
    <property type="component" value="Unassembled WGS sequence"/>
</dbReference>
<dbReference type="GO" id="GO:0006874">
    <property type="term" value="P:intracellular calcium ion homeostasis"/>
    <property type="evidence" value="ECO:0007669"/>
    <property type="project" value="TreeGrafter"/>
</dbReference>
<evidence type="ECO:0000256" key="1">
    <source>
        <dbReference type="ARBA" id="ARBA00004127"/>
    </source>
</evidence>
<keyword evidence="12" id="KW-1185">Reference proteome</keyword>
<feature type="transmembrane region" description="Helical" evidence="9">
    <location>
        <begin position="317"/>
        <end position="340"/>
    </location>
</feature>
<dbReference type="PANTHER" id="PTHR31503">
    <property type="entry name" value="VACUOLAR CALCIUM ION TRANSPORTER"/>
    <property type="match status" value="1"/>
</dbReference>
<feature type="transmembrane region" description="Helical" evidence="9">
    <location>
        <begin position="622"/>
        <end position="639"/>
    </location>
</feature>
<feature type="transmembrane region" description="Helical" evidence="9">
    <location>
        <begin position="361"/>
        <end position="379"/>
    </location>
</feature>
<evidence type="ECO:0000256" key="6">
    <source>
        <dbReference type="ARBA" id="ARBA00023065"/>
    </source>
</evidence>
<gene>
    <name evidence="11" type="ORF">EHS25_007102</name>
</gene>
<keyword evidence="6" id="KW-0406">Ion transport</keyword>
<feature type="transmembrane region" description="Helical" evidence="9">
    <location>
        <begin position="589"/>
        <end position="610"/>
    </location>
</feature>
<comment type="caution">
    <text evidence="11">The sequence shown here is derived from an EMBL/GenBank/DDBJ whole genome shotgun (WGS) entry which is preliminary data.</text>
</comment>
<feature type="compositionally biased region" description="Low complexity" evidence="8">
    <location>
        <begin position="27"/>
        <end position="46"/>
    </location>
</feature>
<feature type="transmembrane region" description="Helical" evidence="9">
    <location>
        <begin position="646"/>
        <end position="666"/>
    </location>
</feature>
<dbReference type="GO" id="GO:0000329">
    <property type="term" value="C:fungal-type vacuole membrane"/>
    <property type="evidence" value="ECO:0007669"/>
    <property type="project" value="TreeGrafter"/>
</dbReference>
<keyword evidence="5 9" id="KW-1133">Transmembrane helix</keyword>
<dbReference type="Gene3D" id="1.20.1420.30">
    <property type="entry name" value="NCX, central ion-binding region"/>
    <property type="match status" value="2"/>
</dbReference>
<name>A0A427XPK4_9TREE</name>
<feature type="domain" description="Sodium/calcium exchanger membrane region" evidence="10">
    <location>
        <begin position="257"/>
        <end position="423"/>
    </location>
</feature>
<feature type="compositionally biased region" description="Low complexity" evidence="8">
    <location>
        <begin position="465"/>
        <end position="478"/>
    </location>
</feature>
<dbReference type="OrthoDB" id="1699231at2759"/>
<dbReference type="FunFam" id="1.20.1420.30:FF:000024">
    <property type="entry name" value="Calcium/proton exchanger, variant"/>
    <property type="match status" value="1"/>
</dbReference>
<dbReference type="PANTHER" id="PTHR31503:SF20">
    <property type="entry name" value="CA(2+)_H(+) EXCHANGER, PUTATIVE (EUROFUNG)-RELATED"/>
    <property type="match status" value="1"/>
</dbReference>
<evidence type="ECO:0000256" key="5">
    <source>
        <dbReference type="ARBA" id="ARBA00022989"/>
    </source>
</evidence>
<feature type="region of interest" description="Disordered" evidence="8">
    <location>
        <begin position="451"/>
        <end position="510"/>
    </location>
</feature>
<evidence type="ECO:0000313" key="12">
    <source>
        <dbReference type="Proteomes" id="UP000279259"/>
    </source>
</evidence>
<feature type="transmembrane region" description="Helical" evidence="9">
    <location>
        <begin position="559"/>
        <end position="577"/>
    </location>
</feature>
<evidence type="ECO:0000259" key="10">
    <source>
        <dbReference type="Pfam" id="PF01699"/>
    </source>
</evidence>
<feature type="compositionally biased region" description="Low complexity" evidence="8">
    <location>
        <begin position="67"/>
        <end position="83"/>
    </location>
</feature>
<evidence type="ECO:0000256" key="4">
    <source>
        <dbReference type="ARBA" id="ARBA00022692"/>
    </source>
</evidence>
<dbReference type="AlphaFoldDB" id="A0A427XPK4"/>
<feature type="region of interest" description="Disordered" evidence="8">
    <location>
        <begin position="1"/>
        <end position="133"/>
    </location>
</feature>
<keyword evidence="3" id="KW-0813">Transport</keyword>
<evidence type="ECO:0000256" key="8">
    <source>
        <dbReference type="SAM" id="MobiDB-lite"/>
    </source>
</evidence>
<dbReference type="InterPro" id="IPR004713">
    <property type="entry name" value="CaH_exchang"/>
</dbReference>
<evidence type="ECO:0000256" key="7">
    <source>
        <dbReference type="ARBA" id="ARBA00023136"/>
    </source>
</evidence>
<dbReference type="InterPro" id="IPR004837">
    <property type="entry name" value="NaCa_Exmemb"/>
</dbReference>
<keyword evidence="7 9" id="KW-0472">Membrane</keyword>
<feature type="transmembrane region" description="Helical" evidence="9">
    <location>
        <begin position="517"/>
        <end position="539"/>
    </location>
</feature>
<sequence length="682" mass="72936">MSTSTTPAIEDDDTAAETARRVTFEYPATDTSPAGTAGTAGIASSPHQTPALDRQPEPILTDSTDPTNTTNTTNTHSAANGNNARRRANRQVTVTDDLHGDSINGGPPSRRQTSESTRSSRRSQNDPNAGVLRRMTTGLFTPEKKIGKAPTWLGSFRAAICSTWLSIYPKPNEENRSLLIAANRSLPEETYPLTNRVEAPVVSLAMEGMIDSFSCRDDLPYHRGFADPRSNVLLVFIPIGWALHFVKDAGNTSISDTAVFCTTFISIIPLAGLLGFATEEAALRLGQTLGGLLNATLGNAVELIVAILALIKCELDVVQSSLVGSILSNILLVLGMCFFAGGLRFAEQTIKSTAAQLNSSLLLIAVIAVLIPSAFHFSITTSPNGDGLSLTDAQEGNDLLSMSHAVAILLLILYLGYLLFQMWTHAQFYEDETVTGSSAYPAAVTDRVKRFTHRKKHDEESAFGSPTTLSTTETNPNTDGPVRGPQTELANGDGIGNGNGNALSGDEDDEEQPQMNMWVTVIVMIIDTVLVGVTAEFLVSSINGLVASNPSLSAEWVGLILLPIVGNAAEHFTAVSVSVKDKLDLSISVAVGSSIQIALFVIPVIQLLAWTIGKPMTLLFDPYESVVLFLSVLIVNQTLSDGRSNWMEGLVLMMLYLIIAVSFWYYPGSNTSFIVGCGSGTS</sequence>
<keyword evidence="4 9" id="KW-0812">Transmembrane</keyword>
<dbReference type="GO" id="GO:0015369">
    <property type="term" value="F:calcium:proton antiporter activity"/>
    <property type="evidence" value="ECO:0007669"/>
    <property type="project" value="TreeGrafter"/>
</dbReference>
<dbReference type="InterPro" id="IPR044880">
    <property type="entry name" value="NCX_ion-bd_dom_sf"/>
</dbReference>
<feature type="transmembrane region" description="Helical" evidence="9">
    <location>
        <begin position="289"/>
        <end position="311"/>
    </location>
</feature>
<organism evidence="11 12">
    <name type="scientific">Saitozyma podzolica</name>
    <dbReference type="NCBI Taxonomy" id="1890683"/>
    <lineage>
        <taxon>Eukaryota</taxon>
        <taxon>Fungi</taxon>
        <taxon>Dikarya</taxon>
        <taxon>Basidiomycota</taxon>
        <taxon>Agaricomycotina</taxon>
        <taxon>Tremellomycetes</taxon>
        <taxon>Tremellales</taxon>
        <taxon>Trimorphomycetaceae</taxon>
        <taxon>Saitozyma</taxon>
    </lineage>
</organism>
<comment type="similarity">
    <text evidence="2">Belongs to the Ca(2+):cation antiporter (CaCA) (TC 2.A.19) family.</text>
</comment>
<feature type="transmembrane region" description="Helical" evidence="9">
    <location>
        <begin position="257"/>
        <end position="277"/>
    </location>
</feature>
<proteinExistence type="inferred from homology"/>
<evidence type="ECO:0000256" key="9">
    <source>
        <dbReference type="SAM" id="Phobius"/>
    </source>
</evidence>
<evidence type="ECO:0000256" key="2">
    <source>
        <dbReference type="ARBA" id="ARBA00008170"/>
    </source>
</evidence>
<evidence type="ECO:0000256" key="3">
    <source>
        <dbReference type="ARBA" id="ARBA00022448"/>
    </source>
</evidence>
<comment type="subcellular location">
    <subcellularLocation>
        <location evidence="1">Endomembrane system</location>
        <topology evidence="1">Multi-pass membrane protein</topology>
    </subcellularLocation>
</comment>
<dbReference type="GO" id="GO:0012505">
    <property type="term" value="C:endomembrane system"/>
    <property type="evidence" value="ECO:0007669"/>
    <property type="project" value="UniProtKB-SubCell"/>
</dbReference>
<accession>A0A427XPK4</accession>
<dbReference type="Pfam" id="PF01699">
    <property type="entry name" value="Na_Ca_ex"/>
    <property type="match status" value="2"/>
</dbReference>
<feature type="domain" description="Sodium/calcium exchanger membrane region" evidence="10">
    <location>
        <begin position="521"/>
        <end position="664"/>
    </location>
</feature>